<dbReference type="PANTHER" id="PTHR43798">
    <property type="entry name" value="MONOACYLGLYCEROL LIPASE"/>
    <property type="match status" value="1"/>
</dbReference>
<dbReference type="PANTHER" id="PTHR43798:SF33">
    <property type="entry name" value="HYDROLASE, PUTATIVE (AFU_ORTHOLOGUE AFUA_2G14860)-RELATED"/>
    <property type="match status" value="1"/>
</dbReference>
<name>X0T2T2_9ZZZZ</name>
<dbReference type="EMBL" id="BARS01000777">
    <property type="protein sequence ID" value="GAF82452.1"/>
    <property type="molecule type" value="Genomic_DNA"/>
</dbReference>
<feature type="non-terminal residue" evidence="2">
    <location>
        <position position="246"/>
    </location>
</feature>
<dbReference type="InterPro" id="IPR050266">
    <property type="entry name" value="AB_hydrolase_sf"/>
</dbReference>
<sequence length="246" mass="28683">MKKEKPKIMHSLKIVDQYHFKNVPSKQQKLFFDFQKNHPYSTISVQNKKLEYIVSGKGERTLVFLHGALVKSDMWFYPITKLEDKFRIIAPLFPSQMMGAQEATDFISSILKKENIPKATFIGYSYGGGVAQYFAEKHPDLVDRLVLSHTGILGRENSINQLKKFRRVVKFSPLFLIKMKLKKRIECISSSKWNEFHKAYFARSSSELTKRILLDYSENMLKLECETQNFPTDKRKWKGETIVLGT</sequence>
<dbReference type="Gene3D" id="3.40.50.1820">
    <property type="entry name" value="alpha/beta hydrolase"/>
    <property type="match status" value="1"/>
</dbReference>
<accession>X0T2T2</accession>
<dbReference type="InterPro" id="IPR000073">
    <property type="entry name" value="AB_hydrolase_1"/>
</dbReference>
<organism evidence="2">
    <name type="scientific">marine sediment metagenome</name>
    <dbReference type="NCBI Taxonomy" id="412755"/>
    <lineage>
        <taxon>unclassified sequences</taxon>
        <taxon>metagenomes</taxon>
        <taxon>ecological metagenomes</taxon>
    </lineage>
</organism>
<comment type="caution">
    <text evidence="2">The sequence shown here is derived from an EMBL/GenBank/DDBJ whole genome shotgun (WGS) entry which is preliminary data.</text>
</comment>
<reference evidence="2" key="1">
    <citation type="journal article" date="2014" name="Front. Microbiol.">
        <title>High frequency of phylogenetically diverse reductive dehalogenase-homologous genes in deep subseafloor sedimentary metagenomes.</title>
        <authorList>
            <person name="Kawai M."/>
            <person name="Futagami T."/>
            <person name="Toyoda A."/>
            <person name="Takaki Y."/>
            <person name="Nishi S."/>
            <person name="Hori S."/>
            <person name="Arai W."/>
            <person name="Tsubouchi T."/>
            <person name="Morono Y."/>
            <person name="Uchiyama I."/>
            <person name="Ito T."/>
            <person name="Fujiyama A."/>
            <person name="Inagaki F."/>
            <person name="Takami H."/>
        </authorList>
    </citation>
    <scope>NUCLEOTIDE SEQUENCE</scope>
    <source>
        <strain evidence="2">Expedition CK06-06</strain>
    </source>
</reference>
<dbReference type="InterPro" id="IPR029058">
    <property type="entry name" value="AB_hydrolase_fold"/>
</dbReference>
<dbReference type="Pfam" id="PF00561">
    <property type="entry name" value="Abhydrolase_1"/>
    <property type="match status" value="1"/>
</dbReference>
<gene>
    <name evidence="2" type="ORF">S01H1_01731</name>
</gene>
<evidence type="ECO:0000313" key="2">
    <source>
        <dbReference type="EMBL" id="GAF82452.1"/>
    </source>
</evidence>
<protein>
    <recommendedName>
        <fullName evidence="1">AB hydrolase-1 domain-containing protein</fullName>
    </recommendedName>
</protein>
<feature type="domain" description="AB hydrolase-1" evidence="1">
    <location>
        <begin position="106"/>
        <end position="163"/>
    </location>
</feature>
<dbReference type="GO" id="GO:0016020">
    <property type="term" value="C:membrane"/>
    <property type="evidence" value="ECO:0007669"/>
    <property type="project" value="TreeGrafter"/>
</dbReference>
<proteinExistence type="predicted"/>
<dbReference type="AlphaFoldDB" id="X0T2T2"/>
<evidence type="ECO:0000259" key="1">
    <source>
        <dbReference type="Pfam" id="PF00561"/>
    </source>
</evidence>
<dbReference type="SUPFAM" id="SSF53474">
    <property type="entry name" value="alpha/beta-Hydrolases"/>
    <property type="match status" value="1"/>
</dbReference>